<dbReference type="Gene3D" id="3.40.1460.10">
    <property type="entry name" value="Nuclease A inhibitor-like"/>
    <property type="match status" value="1"/>
</dbReference>
<accession>A0A7H0EWW2</accession>
<dbReference type="KEGG" id="ccur:IAR63_10045"/>
<gene>
    <name evidence="1" type="ORF">IAR63_10045</name>
</gene>
<keyword evidence="2" id="KW-1185">Reference proteome</keyword>
<proteinExistence type="predicted"/>
<dbReference type="InterPro" id="IPR036587">
    <property type="entry name" value="NucleaseA_inhib-like_sf"/>
</dbReference>
<name>A0A7H0EWW2_9CYAN</name>
<dbReference type="AlphaFoldDB" id="A0A7H0EWW2"/>
<dbReference type="Proteomes" id="UP000516013">
    <property type="component" value="Chromosome"/>
</dbReference>
<dbReference type="Pfam" id="PF07924">
    <property type="entry name" value="NuiA"/>
    <property type="match status" value="1"/>
</dbReference>
<dbReference type="SUPFAM" id="SSF82602">
    <property type="entry name" value="Nuclease A inhibitor (NuiA)"/>
    <property type="match status" value="1"/>
</dbReference>
<reference evidence="1 2" key="1">
    <citation type="submission" date="2020-08" db="EMBL/GenBank/DDBJ databases">
        <title>Complete genome sequence of Raphidiopsis curvispora isolated from drinking water reservoir in South Korea.</title>
        <authorList>
            <person name="Jeong J."/>
        </authorList>
    </citation>
    <scope>NUCLEOTIDE SEQUENCE [LARGE SCALE GENOMIC DNA]</scope>
    <source>
        <strain evidence="1 2">GIHE-G1</strain>
    </source>
</reference>
<dbReference type="EMBL" id="CP060822">
    <property type="protein sequence ID" value="QNP28278.1"/>
    <property type="molecule type" value="Genomic_DNA"/>
</dbReference>
<dbReference type="InterPro" id="IPR012489">
    <property type="entry name" value="NucleaseA_inhib-like"/>
</dbReference>
<protein>
    <submittedName>
        <fullName evidence="1">Nuclease A inhibitor family protein</fullName>
    </submittedName>
</protein>
<evidence type="ECO:0000313" key="2">
    <source>
        <dbReference type="Proteomes" id="UP000516013"/>
    </source>
</evidence>
<sequence>MLFGVMVNQWQAINKMSKPVIDLLKQTTEGLFMPSESEYPFNVVYWESFNLNETTIQQKTGIIGDVRTVTVDDFFQGVTKQEDWYEEEERNVAKRFESLVLVLKNNLAEAKVYEIGNKQVHAYILGTKDDEIIGISTVVIRT</sequence>
<organism evidence="1 2">
    <name type="scientific">Cylindrospermopsis curvispora GIHE-G1</name>
    <dbReference type="NCBI Taxonomy" id="2666332"/>
    <lineage>
        <taxon>Bacteria</taxon>
        <taxon>Bacillati</taxon>
        <taxon>Cyanobacteriota</taxon>
        <taxon>Cyanophyceae</taxon>
        <taxon>Nostocales</taxon>
        <taxon>Aphanizomenonaceae</taxon>
        <taxon>Cylindrospermopsis</taxon>
    </lineage>
</organism>
<evidence type="ECO:0000313" key="1">
    <source>
        <dbReference type="EMBL" id="QNP28278.1"/>
    </source>
</evidence>